<keyword evidence="1" id="KW-1133">Transmembrane helix</keyword>
<accession>A0AAD2D5Y9</accession>
<name>A0AAD2D5Y9_EUPCR</name>
<proteinExistence type="predicted"/>
<evidence type="ECO:0000256" key="1">
    <source>
        <dbReference type="SAM" id="Phobius"/>
    </source>
</evidence>
<organism evidence="2 3">
    <name type="scientific">Euplotes crassus</name>
    <dbReference type="NCBI Taxonomy" id="5936"/>
    <lineage>
        <taxon>Eukaryota</taxon>
        <taxon>Sar</taxon>
        <taxon>Alveolata</taxon>
        <taxon>Ciliophora</taxon>
        <taxon>Intramacronucleata</taxon>
        <taxon>Spirotrichea</taxon>
        <taxon>Hypotrichia</taxon>
        <taxon>Euplotida</taxon>
        <taxon>Euplotidae</taxon>
        <taxon>Moneuplotes</taxon>
    </lineage>
</organism>
<keyword evidence="3" id="KW-1185">Reference proteome</keyword>
<evidence type="ECO:0000313" key="3">
    <source>
        <dbReference type="Proteomes" id="UP001295684"/>
    </source>
</evidence>
<dbReference type="AlphaFoldDB" id="A0AAD2D5Y9"/>
<keyword evidence="1" id="KW-0472">Membrane</keyword>
<gene>
    <name evidence="2" type="ORF">ECRASSUSDP1_LOCUS22314</name>
</gene>
<evidence type="ECO:0000313" key="2">
    <source>
        <dbReference type="EMBL" id="CAI2380873.1"/>
    </source>
</evidence>
<feature type="transmembrane region" description="Helical" evidence="1">
    <location>
        <begin position="7"/>
        <end position="26"/>
    </location>
</feature>
<sequence length="85" mass="9815">MFCILSRGLSLSFYILVINHFFNFFLLDKSKFPLLSCHIKSWLITRPSLPLNSSLPSSSSPESCQSSSHFLHLLQIMTLLLFFFQ</sequence>
<keyword evidence="1" id="KW-0812">Transmembrane</keyword>
<dbReference type="EMBL" id="CAMPGE010022873">
    <property type="protein sequence ID" value="CAI2380873.1"/>
    <property type="molecule type" value="Genomic_DNA"/>
</dbReference>
<comment type="caution">
    <text evidence="2">The sequence shown here is derived from an EMBL/GenBank/DDBJ whole genome shotgun (WGS) entry which is preliminary data.</text>
</comment>
<reference evidence="2" key="1">
    <citation type="submission" date="2023-07" db="EMBL/GenBank/DDBJ databases">
        <authorList>
            <consortium name="AG Swart"/>
            <person name="Singh M."/>
            <person name="Singh A."/>
            <person name="Seah K."/>
            <person name="Emmerich C."/>
        </authorList>
    </citation>
    <scope>NUCLEOTIDE SEQUENCE</scope>
    <source>
        <strain evidence="2">DP1</strain>
    </source>
</reference>
<protein>
    <submittedName>
        <fullName evidence="2">Uncharacterized protein</fullName>
    </submittedName>
</protein>
<dbReference type="Proteomes" id="UP001295684">
    <property type="component" value="Unassembled WGS sequence"/>
</dbReference>